<proteinExistence type="predicted"/>
<gene>
    <name evidence="4" type="ORF">Tci_029098</name>
</gene>
<comment type="caution">
    <text evidence="4">The sequence shown here is derived from an EMBL/GenBank/DDBJ whole genome shotgun (WGS) entry which is preliminary data.</text>
</comment>
<feature type="domain" description="CCHC-type" evidence="3">
    <location>
        <begin position="108"/>
        <end position="122"/>
    </location>
</feature>
<evidence type="ECO:0000256" key="1">
    <source>
        <dbReference type="PROSITE-ProRule" id="PRU00047"/>
    </source>
</evidence>
<keyword evidence="1" id="KW-0862">Zinc</keyword>
<dbReference type="GO" id="GO:0008270">
    <property type="term" value="F:zinc ion binding"/>
    <property type="evidence" value="ECO:0007669"/>
    <property type="project" value="UniProtKB-KW"/>
</dbReference>
<feature type="region of interest" description="Disordered" evidence="2">
    <location>
        <begin position="378"/>
        <end position="427"/>
    </location>
</feature>
<sequence>MQNPKDISDPTTAIDMTLALMAKAFTLNNTTPINNNQRSSLNPINMHIAQPGMNMNQDRQMLMVENNIVENMNGLSVVSDIENQYGNRNVVTTPAEGNGNGINGNPIRCYNCRGDGHYASNCIVKPRKRDATYLQQQLQISQEEEAGIQSTQEEFKFMAAAYASEETERVKANCILENNMHVAQKFLNEVKSTIVTLKRVVKQKMTLDIHNWSSSAHQEIHKVVKDEIFPIVNQVDARMQNFEIQILKEATKFVRDFKSLAKEADESIAKQKALELEIERLLREVISQDIISVVQHNSVVDSSNLQTELDRTKERFENCIIKKENEYAKLWNDWTNPSKTSRVDNVVPNKPVKASVRTKLITGSQPHVSLRTIYVNGMNSHGKKEKTNASNIANRKKHKAQAWKPKNVGSKERLASPKPSTPRSCLRCSPTERLFDLKGKIISSSKSESQSDCSKVICSTNNSNGEHQVVSKSSAITTADASDKRQQQDSTSSTSTLATTIATDGNFDL</sequence>
<dbReference type="EMBL" id="BKCJ010003778">
    <property type="protein sequence ID" value="GEU57120.1"/>
    <property type="molecule type" value="Genomic_DNA"/>
</dbReference>
<dbReference type="AlphaFoldDB" id="A0A6L2L7M8"/>
<feature type="region of interest" description="Disordered" evidence="2">
    <location>
        <begin position="473"/>
        <end position="497"/>
    </location>
</feature>
<evidence type="ECO:0000256" key="2">
    <source>
        <dbReference type="SAM" id="MobiDB-lite"/>
    </source>
</evidence>
<evidence type="ECO:0000313" key="4">
    <source>
        <dbReference type="EMBL" id="GEU57120.1"/>
    </source>
</evidence>
<dbReference type="GO" id="GO:0003676">
    <property type="term" value="F:nucleic acid binding"/>
    <property type="evidence" value="ECO:0007669"/>
    <property type="project" value="InterPro"/>
</dbReference>
<name>A0A6L2L7M8_TANCI</name>
<organism evidence="4">
    <name type="scientific">Tanacetum cinerariifolium</name>
    <name type="common">Dalmatian daisy</name>
    <name type="synonym">Chrysanthemum cinerariifolium</name>
    <dbReference type="NCBI Taxonomy" id="118510"/>
    <lineage>
        <taxon>Eukaryota</taxon>
        <taxon>Viridiplantae</taxon>
        <taxon>Streptophyta</taxon>
        <taxon>Embryophyta</taxon>
        <taxon>Tracheophyta</taxon>
        <taxon>Spermatophyta</taxon>
        <taxon>Magnoliopsida</taxon>
        <taxon>eudicotyledons</taxon>
        <taxon>Gunneridae</taxon>
        <taxon>Pentapetalae</taxon>
        <taxon>asterids</taxon>
        <taxon>campanulids</taxon>
        <taxon>Asterales</taxon>
        <taxon>Asteraceae</taxon>
        <taxon>Asteroideae</taxon>
        <taxon>Anthemideae</taxon>
        <taxon>Anthemidinae</taxon>
        <taxon>Tanacetum</taxon>
    </lineage>
</organism>
<dbReference type="SUPFAM" id="SSF57756">
    <property type="entry name" value="Retrovirus zinc finger-like domains"/>
    <property type="match status" value="1"/>
</dbReference>
<keyword evidence="1" id="KW-0863">Zinc-finger</keyword>
<keyword evidence="1" id="KW-0479">Metal-binding</keyword>
<reference evidence="4" key="1">
    <citation type="journal article" date="2019" name="Sci. Rep.">
        <title>Draft genome of Tanacetum cinerariifolium, the natural source of mosquito coil.</title>
        <authorList>
            <person name="Yamashiro T."/>
            <person name="Shiraishi A."/>
            <person name="Satake H."/>
            <person name="Nakayama K."/>
        </authorList>
    </citation>
    <scope>NUCLEOTIDE SEQUENCE</scope>
</reference>
<dbReference type="InterPro" id="IPR036875">
    <property type="entry name" value="Znf_CCHC_sf"/>
</dbReference>
<dbReference type="InterPro" id="IPR001878">
    <property type="entry name" value="Znf_CCHC"/>
</dbReference>
<accession>A0A6L2L7M8</accession>
<protein>
    <recommendedName>
        <fullName evidence="3">CCHC-type domain-containing protein</fullName>
    </recommendedName>
</protein>
<evidence type="ECO:0000259" key="3">
    <source>
        <dbReference type="PROSITE" id="PS50158"/>
    </source>
</evidence>
<dbReference type="PROSITE" id="PS50158">
    <property type="entry name" value="ZF_CCHC"/>
    <property type="match status" value="1"/>
</dbReference>